<accession>A0A974WFX4</accession>
<comment type="function">
    <text evidence="12">Acts as a transcriptional regulator. Probably redox-responsive. The apo- but not holo-form probably binds DNA.</text>
</comment>
<evidence type="ECO:0000256" key="10">
    <source>
        <dbReference type="ARBA" id="ARBA00023157"/>
    </source>
</evidence>
<evidence type="ECO:0000313" key="14">
    <source>
        <dbReference type="EMBL" id="QSE95645.1"/>
    </source>
</evidence>
<keyword evidence="7 12" id="KW-0411">Iron-sulfur</keyword>
<evidence type="ECO:0000256" key="4">
    <source>
        <dbReference type="ARBA" id="ARBA00022490"/>
    </source>
</evidence>
<feature type="binding site" evidence="12">
    <location>
        <position position="80"/>
    </location>
    <ligand>
        <name>[4Fe-4S] cluster</name>
        <dbReference type="ChEBI" id="CHEBI:49883"/>
    </ligand>
</feature>
<evidence type="ECO:0000259" key="13">
    <source>
        <dbReference type="PROSITE" id="PS51674"/>
    </source>
</evidence>
<protein>
    <recommendedName>
        <fullName evidence="12">Transcriptional regulator WhiB</fullName>
    </recommendedName>
</protein>
<comment type="cofactor">
    <cofactor evidence="12">
        <name>[4Fe-4S] cluster</name>
        <dbReference type="ChEBI" id="CHEBI:49883"/>
    </cofactor>
    <text evidence="12">Binds 1 [4Fe-4S] cluster per subunit. Following nitrosylation of the [4Fe-4S] cluster binds 1 [4Fe-8(NO)] cluster per subunit.</text>
</comment>
<comment type="similarity">
    <text evidence="2 12">Belongs to the WhiB family.</text>
</comment>
<evidence type="ECO:0000256" key="2">
    <source>
        <dbReference type="ARBA" id="ARBA00006597"/>
    </source>
</evidence>
<feature type="binding site" evidence="12">
    <location>
        <position position="86"/>
    </location>
    <ligand>
        <name>[4Fe-4S] cluster</name>
        <dbReference type="ChEBI" id="CHEBI:49883"/>
    </ligand>
</feature>
<keyword evidence="3 12" id="KW-0004">4Fe-4S</keyword>
<feature type="domain" description="4Fe-4S Wbl-type" evidence="13">
    <location>
        <begin position="46"/>
        <end position="110"/>
    </location>
</feature>
<evidence type="ECO:0000256" key="3">
    <source>
        <dbReference type="ARBA" id="ARBA00022485"/>
    </source>
</evidence>
<reference evidence="14 15" key="2">
    <citation type="journal article" date="2022" name="Arch. Microbiol.">
        <title>Rhodococcus pseudokoreensis sp. nov. isolated from the rhizosphere of young M26 apple rootstocks.</title>
        <authorList>
            <person name="Kampfer P."/>
            <person name="Glaeser S.P."/>
            <person name="Blom J."/>
            <person name="Wolf J."/>
            <person name="Benning S."/>
            <person name="Schloter M."/>
            <person name="Neumann-Schaal M."/>
        </authorList>
    </citation>
    <scope>NUCLEOTIDE SEQUENCE [LARGE SCALE GENOMIC DNA]</scope>
    <source>
        <strain evidence="14 15">R79</strain>
    </source>
</reference>
<proteinExistence type="inferred from homology"/>
<keyword evidence="4 12" id="KW-0963">Cytoplasm</keyword>
<dbReference type="EMBL" id="CP070619">
    <property type="protein sequence ID" value="QSE95645.1"/>
    <property type="molecule type" value="Genomic_DNA"/>
</dbReference>
<feature type="binding site" evidence="12">
    <location>
        <position position="47"/>
    </location>
    <ligand>
        <name>[4Fe-4S] cluster</name>
        <dbReference type="ChEBI" id="CHEBI:49883"/>
    </ligand>
</feature>
<comment type="PTM">
    <text evidence="12">Upon Fe-S cluster removal intramolecular disulfide bonds are formed.</text>
</comment>
<organism evidence="14 15">
    <name type="scientific">Rhodococcus pseudokoreensis</name>
    <dbReference type="NCBI Taxonomy" id="2811421"/>
    <lineage>
        <taxon>Bacteria</taxon>
        <taxon>Bacillati</taxon>
        <taxon>Actinomycetota</taxon>
        <taxon>Actinomycetes</taxon>
        <taxon>Mycobacteriales</taxon>
        <taxon>Nocardiaceae</taxon>
        <taxon>Rhodococcus</taxon>
    </lineage>
</organism>
<evidence type="ECO:0000256" key="7">
    <source>
        <dbReference type="ARBA" id="ARBA00023014"/>
    </source>
</evidence>
<keyword evidence="11 12" id="KW-0804">Transcription</keyword>
<gene>
    <name evidence="12" type="primary">whiB</name>
    <name evidence="14" type="ORF">JWS13_31480</name>
</gene>
<dbReference type="InterPro" id="IPR034768">
    <property type="entry name" value="4FE4S_WBL"/>
</dbReference>
<comment type="PTM">
    <text evidence="12">The Fe-S cluster can be nitrosylated by nitric oxide (NO).</text>
</comment>
<evidence type="ECO:0000256" key="1">
    <source>
        <dbReference type="ARBA" id="ARBA00004496"/>
    </source>
</evidence>
<dbReference type="InterPro" id="IPR003482">
    <property type="entry name" value="Whib"/>
</dbReference>
<keyword evidence="15" id="KW-1185">Reference proteome</keyword>
<dbReference type="HAMAP" id="MF_01479">
    <property type="entry name" value="WhiB"/>
    <property type="match status" value="1"/>
</dbReference>
<keyword evidence="5 12" id="KW-0479">Metal-binding</keyword>
<evidence type="ECO:0000256" key="5">
    <source>
        <dbReference type="ARBA" id="ARBA00022723"/>
    </source>
</evidence>
<feature type="binding site" evidence="12">
    <location>
        <position position="77"/>
    </location>
    <ligand>
        <name>[4Fe-4S] cluster</name>
        <dbReference type="ChEBI" id="CHEBI:49883"/>
    </ligand>
</feature>
<evidence type="ECO:0000256" key="6">
    <source>
        <dbReference type="ARBA" id="ARBA00023004"/>
    </source>
</evidence>
<keyword evidence="6 12" id="KW-0408">Iron</keyword>
<evidence type="ECO:0000256" key="11">
    <source>
        <dbReference type="ARBA" id="ARBA00023163"/>
    </source>
</evidence>
<dbReference type="Pfam" id="PF02467">
    <property type="entry name" value="Whib"/>
    <property type="match status" value="1"/>
</dbReference>
<keyword evidence="10 12" id="KW-1015">Disulfide bond</keyword>
<reference evidence="14 15" key="1">
    <citation type="journal article" date="2021" name="Microbiol. Resour. Announc.">
        <title>Complete Genome Sequences of Two Rhodococcus sp. Strains with Large and Linear Chromosomes, Isolated from Apple Rhizosphere.</title>
        <authorList>
            <person name="Benning S."/>
            <person name="Brugnone N."/>
            <person name="Siani R."/>
            <person name="Kublik S."/>
            <person name="Schloter M."/>
            <person name="Rad V."/>
        </authorList>
    </citation>
    <scope>NUCLEOTIDE SEQUENCE [LARGE SCALE GENOMIC DNA]</scope>
    <source>
        <strain evidence="14 15">R79</strain>
    </source>
</reference>
<name>A0A974WFX4_9NOCA</name>
<dbReference type="PANTHER" id="PTHR38839:SF5">
    <property type="entry name" value="TRANSCRIPTIONAL REGULATOR WHID"/>
    <property type="match status" value="1"/>
</dbReference>
<keyword evidence="8 12" id="KW-0805">Transcription regulation</keyword>
<sequence>MTQIQKPADTRKVRSRKGIAVLTPGDAPLTDGHFTTEETDWRQRAACRGVDVSVFFSPEGERGRNRTRRERQARNICQSCLVLDQCRDTALAAGEPYGVWGGLTEADRRKGAHRLRRGGHRPIVPLHPRPAPIGPG</sequence>
<evidence type="ECO:0000313" key="15">
    <source>
        <dbReference type="Proteomes" id="UP000662986"/>
    </source>
</evidence>
<evidence type="ECO:0000256" key="8">
    <source>
        <dbReference type="ARBA" id="ARBA00023015"/>
    </source>
</evidence>
<dbReference type="Proteomes" id="UP000662986">
    <property type="component" value="Chromosome"/>
</dbReference>
<keyword evidence="9 12" id="KW-0238">DNA-binding</keyword>
<dbReference type="PANTHER" id="PTHR38839">
    <property type="entry name" value="TRANSCRIPTIONAL REGULATOR WHID-RELATED"/>
    <property type="match status" value="1"/>
</dbReference>
<evidence type="ECO:0000256" key="9">
    <source>
        <dbReference type="ARBA" id="ARBA00023125"/>
    </source>
</evidence>
<dbReference type="PROSITE" id="PS51674">
    <property type="entry name" value="4FE4S_WBL"/>
    <property type="match status" value="1"/>
</dbReference>
<comment type="subcellular location">
    <subcellularLocation>
        <location evidence="1 12">Cytoplasm</location>
    </subcellularLocation>
</comment>
<evidence type="ECO:0000256" key="12">
    <source>
        <dbReference type="HAMAP-Rule" id="MF_01479"/>
    </source>
</evidence>